<dbReference type="PRINTS" id="PR00081">
    <property type="entry name" value="GDHRDH"/>
</dbReference>
<accession>A0A1G6MBR6</accession>
<evidence type="ECO:0000256" key="3">
    <source>
        <dbReference type="RuleBase" id="RU000363"/>
    </source>
</evidence>
<dbReference type="RefSeq" id="WP_058232632.1">
    <property type="nucleotide sequence ID" value="NZ_FMYG01000005.1"/>
</dbReference>
<dbReference type="PROSITE" id="PS00061">
    <property type="entry name" value="ADH_SHORT"/>
    <property type="match status" value="1"/>
</dbReference>
<dbReference type="Proteomes" id="UP000183203">
    <property type="component" value="Unassembled WGS sequence"/>
</dbReference>
<evidence type="ECO:0000256" key="1">
    <source>
        <dbReference type="ARBA" id="ARBA00006484"/>
    </source>
</evidence>
<reference evidence="5 6" key="1">
    <citation type="submission" date="2016-09" db="EMBL/GenBank/DDBJ databases">
        <authorList>
            <person name="Capua I."/>
            <person name="De Benedictis P."/>
            <person name="Joannis T."/>
            <person name="Lombin L.H."/>
            <person name="Cattoli G."/>
        </authorList>
    </citation>
    <scope>NUCLEOTIDE SEQUENCE [LARGE SCALE GENOMIC DNA]</scope>
    <source>
        <strain evidence="5 6">NIO-1002</strain>
    </source>
</reference>
<dbReference type="InterPro" id="IPR036291">
    <property type="entry name" value="NAD(P)-bd_dom_sf"/>
</dbReference>
<dbReference type="PANTHER" id="PTHR44196:SF1">
    <property type="entry name" value="DEHYDROGENASE_REDUCTASE SDR FAMILY MEMBER 7B"/>
    <property type="match status" value="1"/>
</dbReference>
<dbReference type="AlphaFoldDB" id="A0A1G6MBR6"/>
<dbReference type="InterPro" id="IPR020904">
    <property type="entry name" value="Sc_DH/Rdtase_CS"/>
</dbReference>
<dbReference type="InterPro" id="IPR002347">
    <property type="entry name" value="SDR_fam"/>
</dbReference>
<dbReference type="EMBL" id="FMYG01000005">
    <property type="protein sequence ID" value="SDC52900.1"/>
    <property type="molecule type" value="Genomic_DNA"/>
</dbReference>
<dbReference type="PRINTS" id="PR00080">
    <property type="entry name" value="SDRFAMILY"/>
</dbReference>
<sequence>MRQVVVVTGGSRGIGRAAALRFAKKGSRLVLVARDEVALASAADDCRARGAEVHTVSIDLALPDGPERAADAAIDRFGRIDVWVASASVFSYGSVEDTPDAVRDRVIETNLVGHMRAARAVIPHFRARGGGTLVFVGSLYSQVAGPYVSSYVAAKHGLLGFTRSLRQEMLAHRGIRIKIVLPASIDTPIYQRAANYTGRTAFPLPPVVAADRVARAIVRVARGRRHEVGVGAAQFVTRPLQFLAPRVYDRFIRALQHLLGLRRRHAAPTPGAVLDAQHDPGAVSGGWGRVPLRRPRERRSSVAGG</sequence>
<evidence type="ECO:0000313" key="5">
    <source>
        <dbReference type="EMBL" id="SDC52900.1"/>
    </source>
</evidence>
<dbReference type="SUPFAM" id="SSF51735">
    <property type="entry name" value="NAD(P)-binding Rossmann-fold domains"/>
    <property type="match status" value="1"/>
</dbReference>
<proteinExistence type="inferred from homology"/>
<dbReference type="STRING" id="993073.AS029_10935"/>
<dbReference type="OrthoDB" id="151996at2"/>
<dbReference type="GO" id="GO:0016491">
    <property type="term" value="F:oxidoreductase activity"/>
    <property type="evidence" value="ECO:0007669"/>
    <property type="project" value="UniProtKB-KW"/>
</dbReference>
<protein>
    <submittedName>
        <fullName evidence="5">Short-chain dehydrogenase</fullName>
    </submittedName>
</protein>
<evidence type="ECO:0000256" key="4">
    <source>
        <dbReference type="SAM" id="MobiDB-lite"/>
    </source>
</evidence>
<evidence type="ECO:0000256" key="2">
    <source>
        <dbReference type="ARBA" id="ARBA00023002"/>
    </source>
</evidence>
<organism evidence="5 6">
    <name type="scientific">Microbacterium enclense</name>
    <dbReference type="NCBI Taxonomy" id="993073"/>
    <lineage>
        <taxon>Bacteria</taxon>
        <taxon>Bacillati</taxon>
        <taxon>Actinomycetota</taxon>
        <taxon>Actinomycetes</taxon>
        <taxon>Micrococcales</taxon>
        <taxon>Microbacteriaceae</taxon>
        <taxon>Microbacterium</taxon>
    </lineage>
</organism>
<dbReference type="GO" id="GO:0016020">
    <property type="term" value="C:membrane"/>
    <property type="evidence" value="ECO:0007669"/>
    <property type="project" value="TreeGrafter"/>
</dbReference>
<keyword evidence="2" id="KW-0560">Oxidoreductase</keyword>
<dbReference type="Gene3D" id="3.40.50.720">
    <property type="entry name" value="NAD(P)-binding Rossmann-like Domain"/>
    <property type="match status" value="1"/>
</dbReference>
<gene>
    <name evidence="5" type="ORF">SAMN05216418_2457</name>
</gene>
<feature type="region of interest" description="Disordered" evidence="4">
    <location>
        <begin position="284"/>
        <end position="305"/>
    </location>
</feature>
<name>A0A1G6MBR6_9MICO</name>
<comment type="similarity">
    <text evidence="1 3">Belongs to the short-chain dehydrogenases/reductases (SDR) family.</text>
</comment>
<dbReference type="PANTHER" id="PTHR44196">
    <property type="entry name" value="DEHYDROGENASE/REDUCTASE SDR FAMILY MEMBER 7B"/>
    <property type="match status" value="1"/>
</dbReference>
<evidence type="ECO:0000313" key="6">
    <source>
        <dbReference type="Proteomes" id="UP000183203"/>
    </source>
</evidence>
<dbReference type="Pfam" id="PF00106">
    <property type="entry name" value="adh_short"/>
    <property type="match status" value="1"/>
</dbReference>